<evidence type="ECO:0000256" key="1">
    <source>
        <dbReference type="ARBA" id="ARBA00006153"/>
    </source>
</evidence>
<dbReference type="AlphaFoldDB" id="A0A364NPW1"/>
<dbReference type="NCBIfam" id="TIGR01879">
    <property type="entry name" value="hydantase"/>
    <property type="match status" value="1"/>
</dbReference>
<keyword evidence="2 5" id="KW-0378">Hydrolase</keyword>
<keyword evidence="6" id="KW-1185">Reference proteome</keyword>
<dbReference type="Gene3D" id="3.30.70.360">
    <property type="match status" value="1"/>
</dbReference>
<evidence type="ECO:0000313" key="5">
    <source>
        <dbReference type="EMBL" id="RAU19138.1"/>
    </source>
</evidence>
<dbReference type="PIRSF" id="PIRSF001235">
    <property type="entry name" value="Amidase_carbamoylase"/>
    <property type="match status" value="1"/>
</dbReference>
<comment type="similarity">
    <text evidence="1">Belongs to the peptidase M20 family.</text>
</comment>
<feature type="binding site" evidence="3">
    <location>
        <position position="381"/>
    </location>
    <ligand>
        <name>Zn(2+)</name>
        <dbReference type="ChEBI" id="CHEBI:29105"/>
        <label>2</label>
    </ligand>
</feature>
<evidence type="ECO:0000256" key="4">
    <source>
        <dbReference type="SAM" id="MobiDB-lite"/>
    </source>
</evidence>
<dbReference type="PANTHER" id="PTHR32494">
    <property type="entry name" value="ALLANTOATE DEIMINASE-RELATED"/>
    <property type="match status" value="1"/>
</dbReference>
<name>A0A364NPW1_9GAMM</name>
<dbReference type="PANTHER" id="PTHR32494:SF5">
    <property type="entry name" value="ALLANTOATE AMIDOHYDROLASE"/>
    <property type="match status" value="1"/>
</dbReference>
<dbReference type="SUPFAM" id="SSF53187">
    <property type="entry name" value="Zn-dependent exopeptidases"/>
    <property type="match status" value="1"/>
</dbReference>
<feature type="binding site" evidence="3">
    <location>
        <position position="190"/>
    </location>
    <ligand>
        <name>Zn(2+)</name>
        <dbReference type="ChEBI" id="CHEBI:29105"/>
        <label>1</label>
    </ligand>
</feature>
<dbReference type="NCBIfam" id="NF009527">
    <property type="entry name" value="PRK12891.1"/>
    <property type="match status" value="1"/>
</dbReference>
<dbReference type="CDD" id="cd03884">
    <property type="entry name" value="M20_bAS"/>
    <property type="match status" value="1"/>
</dbReference>
<dbReference type="Proteomes" id="UP000250744">
    <property type="component" value="Unassembled WGS sequence"/>
</dbReference>
<dbReference type="InterPro" id="IPR002933">
    <property type="entry name" value="Peptidase_M20"/>
</dbReference>
<gene>
    <name evidence="5" type="ORF">DN062_02365</name>
</gene>
<dbReference type="GO" id="GO:0046872">
    <property type="term" value="F:metal ion binding"/>
    <property type="evidence" value="ECO:0007669"/>
    <property type="project" value="UniProtKB-KW"/>
</dbReference>
<dbReference type="RefSeq" id="WP_112157214.1">
    <property type="nucleotide sequence ID" value="NZ_QKRX01000002.1"/>
</dbReference>
<dbReference type="InterPro" id="IPR010158">
    <property type="entry name" value="Amidase_Cbmase"/>
</dbReference>
<reference evidence="5 6" key="1">
    <citation type="submission" date="2018-06" db="EMBL/GenBank/DDBJ databases">
        <title>Nitrincola tibetense sp. nov., isolated from Lake XuguoCo on Tibetan Plateau.</title>
        <authorList>
            <person name="Xing P."/>
        </authorList>
    </citation>
    <scope>NUCLEOTIDE SEQUENCE [LARGE SCALE GENOMIC DNA]</scope>
    <source>
        <strain evidence="6">xg18</strain>
    </source>
</reference>
<sequence length="411" mass="44310">MQVYTINKARLWQSLMDMAKIGATDKGGCCRLALTDLDKQARDLYIQWAKDAGCDIKIDQVGNIRATRPGTDSTLPPVGTGSHLDTQPTGGKFDGVFGVLAGLEVIRSLNDHQIKTRHPIEISVWTNEEGSRFAPAMMGSGVVSGRFTLDEILNKTDVEGIRLGDELERIGYAGTEPVTGRAYKAFFETHIEQGPYLEAEGKMIGVVTGGQGQRWYDVELIGQESHAGTTPMHLRTDALTCASSLILAVQSIAKANKPGCGTVGFMQVLPNSRNTIPGKITMSIDLRHPEDQALTAMDEALKAKIEALEADTGVKIALTPIWYYAPIPFDPDCIAAVREAAEALDYSHMDIIAGAGHDACYVSDFAPTSMVFTPCLNGISHNEIESTTAEECEAGCAVLFNAMLTLAQIEA</sequence>
<feature type="binding site" evidence="3">
    <location>
        <position position="94"/>
    </location>
    <ligand>
        <name>Zn(2+)</name>
        <dbReference type="ChEBI" id="CHEBI:29105"/>
        <label>2</label>
    </ligand>
</feature>
<dbReference type="InterPro" id="IPR036264">
    <property type="entry name" value="Bact_exopeptidase_dim_dom"/>
</dbReference>
<keyword evidence="3" id="KW-0862">Zinc</keyword>
<evidence type="ECO:0000313" key="6">
    <source>
        <dbReference type="Proteomes" id="UP000250744"/>
    </source>
</evidence>
<dbReference type="Pfam" id="PF01546">
    <property type="entry name" value="Peptidase_M20"/>
    <property type="match status" value="1"/>
</dbReference>
<feature type="binding site" evidence="3">
    <location>
        <position position="129"/>
    </location>
    <ligand>
        <name>Zn(2+)</name>
        <dbReference type="ChEBI" id="CHEBI:29105"/>
        <label>2</label>
    </ligand>
</feature>
<feature type="binding site" evidence="3">
    <location>
        <position position="94"/>
    </location>
    <ligand>
        <name>Zn(2+)</name>
        <dbReference type="ChEBI" id="CHEBI:29105"/>
        <label>1</label>
    </ligand>
</feature>
<proteinExistence type="inferred from homology"/>
<comment type="cofactor">
    <cofactor evidence="3">
        <name>Zn(2+)</name>
        <dbReference type="ChEBI" id="CHEBI:29105"/>
    </cofactor>
    <text evidence="3">Binds 2 Zn(2+) ions per subunit.</text>
</comment>
<dbReference type="OrthoDB" id="9808195at2"/>
<dbReference type="GO" id="GO:0016813">
    <property type="term" value="F:hydrolase activity, acting on carbon-nitrogen (but not peptide) bonds, in linear amidines"/>
    <property type="evidence" value="ECO:0007669"/>
    <property type="project" value="InterPro"/>
</dbReference>
<dbReference type="NCBIfam" id="NF006769">
    <property type="entry name" value="PRK09290.1-3"/>
    <property type="match status" value="1"/>
</dbReference>
<dbReference type="Gene3D" id="3.40.630.10">
    <property type="entry name" value="Zn peptidases"/>
    <property type="match status" value="1"/>
</dbReference>
<dbReference type="SUPFAM" id="SSF55031">
    <property type="entry name" value="Bacterial exopeptidase dimerisation domain"/>
    <property type="match status" value="1"/>
</dbReference>
<feature type="binding site" evidence="3">
    <location>
        <position position="83"/>
    </location>
    <ligand>
        <name>Zn(2+)</name>
        <dbReference type="ChEBI" id="CHEBI:29105"/>
        <label>1</label>
    </ligand>
</feature>
<accession>A0A364NPW1</accession>
<evidence type="ECO:0000256" key="3">
    <source>
        <dbReference type="PIRSR" id="PIRSR001235-1"/>
    </source>
</evidence>
<comment type="caution">
    <text evidence="5">The sequence shown here is derived from an EMBL/GenBank/DDBJ whole genome shotgun (WGS) entry which is preliminary data.</text>
</comment>
<dbReference type="EMBL" id="QKRX01000002">
    <property type="protein sequence ID" value="RAU19138.1"/>
    <property type="molecule type" value="Genomic_DNA"/>
</dbReference>
<dbReference type="NCBIfam" id="NF006771">
    <property type="entry name" value="PRK09290.1-5"/>
    <property type="match status" value="1"/>
</dbReference>
<organism evidence="5 6">
    <name type="scientific">Nitrincola tibetensis</name>
    <dbReference type="NCBI Taxonomy" id="2219697"/>
    <lineage>
        <taxon>Bacteria</taxon>
        <taxon>Pseudomonadati</taxon>
        <taxon>Pseudomonadota</taxon>
        <taxon>Gammaproteobacteria</taxon>
        <taxon>Oceanospirillales</taxon>
        <taxon>Oceanospirillaceae</taxon>
        <taxon>Nitrincola</taxon>
    </lineage>
</organism>
<protein>
    <submittedName>
        <fullName evidence="5">Zn-dependent hydrolase</fullName>
    </submittedName>
</protein>
<evidence type="ECO:0000256" key="2">
    <source>
        <dbReference type="ARBA" id="ARBA00022801"/>
    </source>
</evidence>
<keyword evidence="3" id="KW-0479">Metal-binding</keyword>
<feature type="region of interest" description="Disordered" evidence="4">
    <location>
        <begin position="67"/>
        <end position="89"/>
    </location>
</feature>